<dbReference type="NCBIfam" id="TIGR00150">
    <property type="entry name" value="T6A_YjeE"/>
    <property type="match status" value="1"/>
</dbReference>
<proteinExistence type="inferred from homology"/>
<evidence type="ECO:0000256" key="6">
    <source>
        <dbReference type="ARBA" id="ARBA00022723"/>
    </source>
</evidence>
<evidence type="ECO:0000256" key="3">
    <source>
        <dbReference type="ARBA" id="ARBA00019010"/>
    </source>
</evidence>
<comment type="caution">
    <text evidence="12">The sequence shown here is derived from an EMBL/GenBank/DDBJ whole genome shotgun (WGS) entry which is preliminary data.</text>
</comment>
<sequence>MSDVATVDIEVDSEAEMVAFGADLAGTLRKGDRVGLVGDLGAGKSTLARATLRSLAGDPAFEVPSPTFTIVQDYPELTPRVRHVDLYRVEGGDTEELGLGEGDAAELIEWPREALPVTLAIAFGPHEEARTITVTAPPAWAERLRRQREASAFLARAGWGEARRQPLKTDASTRGYARVVGGTNAVLMDAPVFTPMPGSYPLRARLADGNLNAFIAVGEALRAAGLAAPAVIAADMKKGFLLLEDYGDDKIAGATGIYPERYAVAVEAIAAFHNAPPALPLPGDPPYQPPMFDADLSDIEVALFPEWYLRAPLDPDYAAMWRAVISALPREDDRLSLRDFHSPNLMWRAGEEGISRIGFLDYQDAMIAPSAYDVVSLAQDARIDVPDDVEADLLARYLAARPGLDRTAFMRAYHVLGAQRATRVLGVFRRLNDRDGKPQYLAHIPRVRRALAKNLRAEPSLAPLAGWFATHSDVMSA</sequence>
<keyword evidence="4" id="KW-0963">Cytoplasm</keyword>
<evidence type="ECO:0000256" key="8">
    <source>
        <dbReference type="ARBA" id="ARBA00022840"/>
    </source>
</evidence>
<dbReference type="SUPFAM" id="SSF52540">
    <property type="entry name" value="P-loop containing nucleoside triphosphate hydrolases"/>
    <property type="match status" value="1"/>
</dbReference>
<evidence type="ECO:0000313" key="12">
    <source>
        <dbReference type="EMBL" id="RAI03744.1"/>
    </source>
</evidence>
<evidence type="ECO:0000259" key="11">
    <source>
        <dbReference type="Pfam" id="PF01636"/>
    </source>
</evidence>
<evidence type="ECO:0000313" key="13">
    <source>
        <dbReference type="Proteomes" id="UP000249590"/>
    </source>
</evidence>
<dbReference type="InterPro" id="IPR002575">
    <property type="entry name" value="Aminoglycoside_PTrfase"/>
</dbReference>
<keyword evidence="9" id="KW-0460">Magnesium</keyword>
<dbReference type="Proteomes" id="UP000249590">
    <property type="component" value="Unassembled WGS sequence"/>
</dbReference>
<keyword evidence="13" id="KW-1185">Reference proteome</keyword>
<dbReference type="Gene3D" id="3.40.50.300">
    <property type="entry name" value="P-loop containing nucleotide triphosphate hydrolases"/>
    <property type="match status" value="1"/>
</dbReference>
<reference evidence="12 13" key="1">
    <citation type="submission" date="2018-05" db="EMBL/GenBank/DDBJ databases">
        <title>Acuticoccus sediminis sp. nov., isolated from deep-sea sediment of Indian Ocean.</title>
        <authorList>
            <person name="Liu X."/>
            <person name="Lai Q."/>
            <person name="Du Y."/>
            <person name="Sun F."/>
            <person name="Zhang X."/>
            <person name="Wang S."/>
            <person name="Shao Z."/>
        </authorList>
    </citation>
    <scope>NUCLEOTIDE SEQUENCE [LARGE SCALE GENOMIC DNA]</scope>
    <source>
        <strain evidence="12 13">PTG4-2</strain>
    </source>
</reference>
<dbReference type="Pfam" id="PF01636">
    <property type="entry name" value="APH"/>
    <property type="match status" value="1"/>
</dbReference>
<evidence type="ECO:0000256" key="7">
    <source>
        <dbReference type="ARBA" id="ARBA00022741"/>
    </source>
</evidence>
<organism evidence="12 13">
    <name type="scientific">Acuticoccus sediminis</name>
    <dbReference type="NCBI Taxonomy" id="2184697"/>
    <lineage>
        <taxon>Bacteria</taxon>
        <taxon>Pseudomonadati</taxon>
        <taxon>Pseudomonadota</taxon>
        <taxon>Alphaproteobacteria</taxon>
        <taxon>Hyphomicrobiales</taxon>
        <taxon>Amorphaceae</taxon>
        <taxon>Acuticoccus</taxon>
    </lineage>
</organism>
<name>A0A8B2P1A1_9HYPH</name>
<gene>
    <name evidence="12" type="ORF">DLJ53_04500</name>
</gene>
<dbReference type="AlphaFoldDB" id="A0A8B2P1A1"/>
<keyword evidence="5" id="KW-0819">tRNA processing</keyword>
<keyword evidence="8" id="KW-0067">ATP-binding</keyword>
<dbReference type="GO" id="GO:0046872">
    <property type="term" value="F:metal ion binding"/>
    <property type="evidence" value="ECO:0007669"/>
    <property type="project" value="UniProtKB-KW"/>
</dbReference>
<dbReference type="RefSeq" id="WP_111342705.1">
    <property type="nucleotide sequence ID" value="NZ_JAIWKD010000001.1"/>
</dbReference>
<feature type="domain" description="Aminoglycoside phosphotransferase" evidence="11">
    <location>
        <begin position="165"/>
        <end position="407"/>
    </location>
</feature>
<comment type="similarity">
    <text evidence="2">Belongs to the TsaE family.</text>
</comment>
<protein>
    <recommendedName>
        <fullName evidence="3">tRNA threonylcarbamoyladenosine biosynthesis protein TsaE</fullName>
    </recommendedName>
    <alternativeName>
        <fullName evidence="10">t(6)A37 threonylcarbamoyladenosine biosynthesis protein TsaE</fullName>
    </alternativeName>
</protein>
<dbReference type="Gene3D" id="3.30.200.20">
    <property type="entry name" value="Phosphorylase Kinase, domain 1"/>
    <property type="match status" value="1"/>
</dbReference>
<evidence type="ECO:0000256" key="9">
    <source>
        <dbReference type="ARBA" id="ARBA00022842"/>
    </source>
</evidence>
<dbReference type="InterPro" id="IPR003442">
    <property type="entry name" value="T6A_TsaE"/>
</dbReference>
<evidence type="ECO:0000256" key="5">
    <source>
        <dbReference type="ARBA" id="ARBA00022694"/>
    </source>
</evidence>
<dbReference type="PANTHER" id="PTHR33540">
    <property type="entry name" value="TRNA THREONYLCARBAMOYLADENOSINE BIOSYNTHESIS PROTEIN TSAE"/>
    <property type="match status" value="1"/>
</dbReference>
<keyword evidence="12" id="KW-0808">Transferase</keyword>
<keyword evidence="6" id="KW-0479">Metal-binding</keyword>
<dbReference type="GO" id="GO:0002949">
    <property type="term" value="P:tRNA threonylcarbamoyladenosine modification"/>
    <property type="evidence" value="ECO:0007669"/>
    <property type="project" value="InterPro"/>
</dbReference>
<dbReference type="Gene3D" id="3.90.1200.10">
    <property type="match status" value="1"/>
</dbReference>
<dbReference type="GO" id="GO:0005737">
    <property type="term" value="C:cytoplasm"/>
    <property type="evidence" value="ECO:0007669"/>
    <property type="project" value="UniProtKB-SubCell"/>
</dbReference>
<evidence type="ECO:0000256" key="4">
    <source>
        <dbReference type="ARBA" id="ARBA00022490"/>
    </source>
</evidence>
<dbReference type="Pfam" id="PF02367">
    <property type="entry name" value="TsaE"/>
    <property type="match status" value="1"/>
</dbReference>
<accession>A0A8B2P1A1</accession>
<dbReference type="GO" id="GO:0016740">
    <property type="term" value="F:transferase activity"/>
    <property type="evidence" value="ECO:0007669"/>
    <property type="project" value="UniProtKB-KW"/>
</dbReference>
<dbReference type="InterPro" id="IPR027417">
    <property type="entry name" value="P-loop_NTPase"/>
</dbReference>
<evidence type="ECO:0000256" key="10">
    <source>
        <dbReference type="ARBA" id="ARBA00032441"/>
    </source>
</evidence>
<keyword evidence="7" id="KW-0547">Nucleotide-binding</keyword>
<comment type="subcellular location">
    <subcellularLocation>
        <location evidence="1">Cytoplasm</location>
    </subcellularLocation>
</comment>
<dbReference type="PANTHER" id="PTHR33540:SF2">
    <property type="entry name" value="TRNA THREONYLCARBAMOYLADENOSINE BIOSYNTHESIS PROTEIN TSAE"/>
    <property type="match status" value="1"/>
</dbReference>
<dbReference type="InterPro" id="IPR011009">
    <property type="entry name" value="Kinase-like_dom_sf"/>
</dbReference>
<dbReference type="OrthoDB" id="9809275at2"/>
<evidence type="ECO:0000256" key="1">
    <source>
        <dbReference type="ARBA" id="ARBA00004496"/>
    </source>
</evidence>
<dbReference type="SUPFAM" id="SSF56112">
    <property type="entry name" value="Protein kinase-like (PK-like)"/>
    <property type="match status" value="1"/>
</dbReference>
<evidence type="ECO:0000256" key="2">
    <source>
        <dbReference type="ARBA" id="ARBA00007599"/>
    </source>
</evidence>
<dbReference type="GO" id="GO:0005524">
    <property type="term" value="F:ATP binding"/>
    <property type="evidence" value="ECO:0007669"/>
    <property type="project" value="UniProtKB-KW"/>
</dbReference>
<dbReference type="EMBL" id="QHHQ01000001">
    <property type="protein sequence ID" value="RAI03744.1"/>
    <property type="molecule type" value="Genomic_DNA"/>
</dbReference>